<reference evidence="1" key="1">
    <citation type="journal article" date="2021" name="MBio">
        <title>Hidden Viral Sequences in Public Sequencing Data and Warning for Future Emerging Diseases.</title>
        <authorList>
            <person name="Kawasaki J."/>
            <person name="Kojima S."/>
            <person name="Tomonaga K."/>
            <person name="Horie M."/>
        </authorList>
    </citation>
    <scope>NUCLEOTIDE SEQUENCE</scope>
    <source>
        <strain evidence="1">Spalax/2018/2</strain>
    </source>
</reference>
<proteinExistence type="predicted"/>
<organism evidence="1">
    <name type="scientific">Spalax hepevirus</name>
    <dbReference type="NCBI Taxonomy" id="2796360"/>
    <lineage>
        <taxon>Viruses</taxon>
        <taxon>Riboviria</taxon>
        <taxon>Orthornavirae</taxon>
        <taxon>Kitrinoviricota</taxon>
        <taxon>Alsuviricetes</taxon>
        <taxon>Hepelivirales</taxon>
        <taxon>Hepeviridae</taxon>
    </lineage>
</organism>
<evidence type="ECO:0000313" key="1">
    <source>
        <dbReference type="EMBL" id="FAA04033.1"/>
    </source>
</evidence>
<protein>
    <submittedName>
        <fullName evidence="1">Putative ORF3 protein</fullName>
    </submittedName>
</protein>
<accession>A0A8E0NA88</accession>
<sequence>MYILYWIQLRVLLNNISFRARALMCQRTSVASRQCCVSLSCYFCLCTLPPDSPPLPRRPVPAETVSLNPFPLPTPDFGPSHPSPVVQSQPLVLPGLTIPSAPILDGNAINPNLASRR</sequence>
<gene>
    <name evidence="1" type="primary">ORF3</name>
</gene>
<dbReference type="EMBL" id="BR001719">
    <property type="protein sequence ID" value="FAA04033.1"/>
    <property type="molecule type" value="Genomic_RNA"/>
</dbReference>
<name>A0A8E0NA88_9VIRU</name>